<gene>
    <name evidence="1" type="ORF">CBF35_13845</name>
</gene>
<evidence type="ECO:0000313" key="1">
    <source>
        <dbReference type="EMBL" id="RST91717.1"/>
    </source>
</evidence>
<proteinExistence type="predicted"/>
<dbReference type="Proteomes" id="UP000287239">
    <property type="component" value="Unassembled WGS sequence"/>
</dbReference>
<name>A0A429ZDE5_9ENTE</name>
<comment type="caution">
    <text evidence="1">The sequence shown here is derived from an EMBL/GenBank/DDBJ whole genome shotgun (WGS) entry which is preliminary data.</text>
</comment>
<accession>A0A429ZDE5</accession>
<dbReference type="OrthoDB" id="2833825at2"/>
<protein>
    <submittedName>
        <fullName evidence="1">Uncharacterized protein</fullName>
    </submittedName>
</protein>
<keyword evidence="2" id="KW-1185">Reference proteome</keyword>
<dbReference type="EMBL" id="NGJU01000027">
    <property type="protein sequence ID" value="RST91717.1"/>
    <property type="molecule type" value="Genomic_DNA"/>
</dbReference>
<reference evidence="1 2" key="1">
    <citation type="submission" date="2017-05" db="EMBL/GenBank/DDBJ databases">
        <title>Vagococcus spp. assemblies.</title>
        <authorList>
            <person name="Gulvik C.A."/>
        </authorList>
    </citation>
    <scope>NUCLEOTIDE SEQUENCE [LARGE SCALE GENOMIC DNA]</scope>
    <source>
        <strain evidence="1 2">NCFB 2777</strain>
    </source>
</reference>
<dbReference type="RefSeq" id="WP_126782166.1">
    <property type="nucleotide sequence ID" value="NZ_NGJU01000027.1"/>
</dbReference>
<dbReference type="GeneID" id="98569427"/>
<dbReference type="AlphaFoldDB" id="A0A429ZDE5"/>
<evidence type="ECO:0000313" key="2">
    <source>
        <dbReference type="Proteomes" id="UP000287239"/>
    </source>
</evidence>
<organism evidence="1 2">
    <name type="scientific">Vagococcus salmoninarum</name>
    <dbReference type="NCBI Taxonomy" id="2739"/>
    <lineage>
        <taxon>Bacteria</taxon>
        <taxon>Bacillati</taxon>
        <taxon>Bacillota</taxon>
        <taxon>Bacilli</taxon>
        <taxon>Lactobacillales</taxon>
        <taxon>Enterococcaceae</taxon>
        <taxon>Vagococcus</taxon>
    </lineage>
</organism>
<sequence length="142" mass="15982">MICSPKYHQLSGIKIVELMKPNNLALLFELVEKLEVIYHELRKTTYQRSGKSEPISPVSQSLLTKILLGTLGCVPAFDRQATTVFKQVGIEPQSFSKQCLLSIAEFYQKESKAFQELAGSLAVGHIDLPEMKLVDIMLQWKA</sequence>